<comment type="caution">
    <text evidence="2">The sequence shown here is derived from an EMBL/GenBank/DDBJ whole genome shotgun (WGS) entry which is preliminary data.</text>
</comment>
<feature type="domain" description="DUF4055" evidence="1">
    <location>
        <begin position="251"/>
        <end position="389"/>
    </location>
</feature>
<gene>
    <name evidence="2" type="ORF">GPY42_22860</name>
</gene>
<sequence length="462" mass="51101">MADLNIDYHHPAYSEFLSEWEMIGDCVNGERVIKSRGKKYLPHPATDEKSDDRDGKRYDKYKTRAAFINATGRTLNGLLGIAFNKPAIIRVSGLDNLVEIEKDADGEGQPLTQLIRDALSQNLQRGRAGLLTDFTTQGMKTVEKSGRPILRLFTAKQIINWRVTGGKTRLVVLKWQEPLQTDGFELVMFNCWLELRIINNIAYSRIWSDESGDILVGDFVALTDSNGLTMSELPWSWIGSVNNDHTPDPPPLADIAYVNIKHYQIEADLAESAHLVGQPMIALTGLTQQWIDDNLPDGFVVGSRKGVSLPVGGDMKFAQPEERGIQMLLAERRERQMAMLGAKLIERGTSARTATQASDEAQTDNSVLSLCAGNVEQAFNRAFGFAIAFTGHGEAHIEINKTYEISAIDSSTVTALLSAVQSNNMPLSDFISYLQSVGAISDKKTVEQIEQDLRDSAPNLLE</sequence>
<protein>
    <submittedName>
        <fullName evidence="2">DUF4055 domain-containing protein</fullName>
    </submittedName>
</protein>
<organism evidence="2 3">
    <name type="scientific">Photorhabdus kayaii</name>
    <dbReference type="NCBI Taxonomy" id="230088"/>
    <lineage>
        <taxon>Bacteria</taxon>
        <taxon>Pseudomonadati</taxon>
        <taxon>Pseudomonadota</taxon>
        <taxon>Gammaproteobacteria</taxon>
        <taxon>Enterobacterales</taxon>
        <taxon>Morganellaceae</taxon>
        <taxon>Photorhabdus</taxon>
    </lineage>
</organism>
<reference evidence="2 3" key="1">
    <citation type="submission" date="2019-12" db="EMBL/GenBank/DDBJ databases">
        <title>Engineering Photorhabdus to improve their lethality against agricultural pests.</title>
        <authorList>
            <person name="Machado R.A.R."/>
        </authorList>
    </citation>
    <scope>NUCLEOTIDE SEQUENCE [LARGE SCALE GENOMIC DNA]</scope>
    <source>
        <strain evidence="2 3">M-HU2</strain>
    </source>
</reference>
<keyword evidence="3" id="KW-1185">Reference proteome</keyword>
<dbReference type="Pfam" id="PF13264">
    <property type="entry name" value="DUF4055"/>
    <property type="match status" value="1"/>
</dbReference>
<proteinExistence type="predicted"/>
<dbReference type="Proteomes" id="UP000470051">
    <property type="component" value="Unassembled WGS sequence"/>
</dbReference>
<dbReference type="RefSeq" id="WP_113044275.1">
    <property type="nucleotide sequence ID" value="NZ_CAWPKC010000056.1"/>
</dbReference>
<dbReference type="EMBL" id="WSFE01000056">
    <property type="protein sequence ID" value="NDL27857.1"/>
    <property type="molecule type" value="Genomic_DNA"/>
</dbReference>
<name>A0ABX0B445_9GAMM</name>
<evidence type="ECO:0000259" key="1">
    <source>
        <dbReference type="Pfam" id="PF13264"/>
    </source>
</evidence>
<evidence type="ECO:0000313" key="3">
    <source>
        <dbReference type="Proteomes" id="UP000470051"/>
    </source>
</evidence>
<accession>A0ABX0B445</accession>
<dbReference type="InterPro" id="IPR025129">
    <property type="entry name" value="DUF4055"/>
</dbReference>
<evidence type="ECO:0000313" key="2">
    <source>
        <dbReference type="EMBL" id="NDL27857.1"/>
    </source>
</evidence>